<gene>
    <name evidence="1" type="ORF">NQ318_014255</name>
</gene>
<organism evidence="1 2">
    <name type="scientific">Aromia moschata</name>
    <dbReference type="NCBI Taxonomy" id="1265417"/>
    <lineage>
        <taxon>Eukaryota</taxon>
        <taxon>Metazoa</taxon>
        <taxon>Ecdysozoa</taxon>
        <taxon>Arthropoda</taxon>
        <taxon>Hexapoda</taxon>
        <taxon>Insecta</taxon>
        <taxon>Pterygota</taxon>
        <taxon>Neoptera</taxon>
        <taxon>Endopterygota</taxon>
        <taxon>Coleoptera</taxon>
        <taxon>Polyphaga</taxon>
        <taxon>Cucujiformia</taxon>
        <taxon>Chrysomeloidea</taxon>
        <taxon>Cerambycidae</taxon>
        <taxon>Cerambycinae</taxon>
        <taxon>Callichromatini</taxon>
        <taxon>Aromia</taxon>
    </lineage>
</organism>
<accession>A0AAV8Z0K5</accession>
<proteinExistence type="predicted"/>
<protein>
    <submittedName>
        <fullName evidence="1">Uncharacterized protein</fullName>
    </submittedName>
</protein>
<name>A0AAV8Z0K5_9CUCU</name>
<keyword evidence="2" id="KW-1185">Reference proteome</keyword>
<reference evidence="1" key="1">
    <citation type="journal article" date="2023" name="Insect Mol. Biol.">
        <title>Genome sequencing provides insights into the evolution of gene families encoding plant cell wall-degrading enzymes in longhorned beetles.</title>
        <authorList>
            <person name="Shin N.R."/>
            <person name="Okamura Y."/>
            <person name="Kirsch R."/>
            <person name="Pauchet Y."/>
        </authorList>
    </citation>
    <scope>NUCLEOTIDE SEQUENCE</scope>
    <source>
        <strain evidence="1">AMC_N1</strain>
    </source>
</reference>
<dbReference type="AlphaFoldDB" id="A0AAV8Z0K5"/>
<dbReference type="EMBL" id="JAPWTK010000027">
    <property type="protein sequence ID" value="KAJ8956841.1"/>
    <property type="molecule type" value="Genomic_DNA"/>
</dbReference>
<comment type="caution">
    <text evidence="1">The sequence shown here is derived from an EMBL/GenBank/DDBJ whole genome shotgun (WGS) entry which is preliminary data.</text>
</comment>
<sequence>MDKSDEMKLRVVVMGWNHPHSIFDRGFVISDTENPRETISEHKISKYGVCELSNETGNVATLRGRDLEVRNSEKSENKFVKLACLWITEVIHVPVRCVQLKELLLLPKVCVKTKEPQLVTEHNNVIFATQRNR</sequence>
<evidence type="ECO:0000313" key="1">
    <source>
        <dbReference type="EMBL" id="KAJ8956841.1"/>
    </source>
</evidence>
<dbReference type="Proteomes" id="UP001162162">
    <property type="component" value="Unassembled WGS sequence"/>
</dbReference>
<evidence type="ECO:0000313" key="2">
    <source>
        <dbReference type="Proteomes" id="UP001162162"/>
    </source>
</evidence>